<evidence type="ECO:0000256" key="2">
    <source>
        <dbReference type="SAM" id="MobiDB-lite"/>
    </source>
</evidence>
<dbReference type="EMBL" id="JACBKZ010000008">
    <property type="protein sequence ID" value="KAF5943389.1"/>
    <property type="molecule type" value="Genomic_DNA"/>
</dbReference>
<feature type="compositionally biased region" description="Basic and acidic residues" evidence="2">
    <location>
        <begin position="129"/>
        <end position="140"/>
    </location>
</feature>
<comment type="caution">
    <text evidence="3">The sequence shown here is derived from an EMBL/GenBank/DDBJ whole genome shotgun (WGS) entry which is preliminary data.</text>
</comment>
<evidence type="ECO:0000256" key="1">
    <source>
        <dbReference type="ARBA" id="ARBA00023284"/>
    </source>
</evidence>
<dbReference type="Gene3D" id="3.40.30.10">
    <property type="entry name" value="Glutaredoxin"/>
    <property type="match status" value="1"/>
</dbReference>
<reference evidence="3 4" key="2">
    <citation type="submission" date="2020-07" db="EMBL/GenBank/DDBJ databases">
        <title>Genome assembly of wild tea tree DASZ reveals pedigree and selection history of tea varieties.</title>
        <authorList>
            <person name="Zhang W."/>
        </authorList>
    </citation>
    <scope>NUCLEOTIDE SEQUENCE [LARGE SCALE GENOMIC DNA]</scope>
    <source>
        <strain evidence="4">cv. G240</strain>
        <tissue evidence="3">Leaf</tissue>
    </source>
</reference>
<keyword evidence="4" id="KW-1185">Reference proteome</keyword>
<accession>A0A7J7GRF9</accession>
<protein>
    <recommendedName>
        <fullName evidence="5">Glutaredoxin domain-containing protein</fullName>
    </recommendedName>
</protein>
<evidence type="ECO:0000313" key="4">
    <source>
        <dbReference type="Proteomes" id="UP000593564"/>
    </source>
</evidence>
<sequence length="185" mass="21608">MQYSTIVPNYPDTHEDFMPTNKLQNSDLSLKDIVEQDVNDNHVMIYMKGVPDLPRCGFSSLAVRVLKEYSMCSIASFFNNIHTFSDIAFDRAGRILLRHRAKDRTMRHPQKKGTSIGLIARKTKRWEIEEGRERNRERASETQNATETEREREPVICGCGGGDLRLRRWRCAMYGERRWRGTVLR</sequence>
<evidence type="ECO:0008006" key="5">
    <source>
        <dbReference type="Google" id="ProtNLM"/>
    </source>
</evidence>
<reference evidence="4" key="1">
    <citation type="journal article" date="2020" name="Nat. Commun.">
        <title>Genome assembly of wild tea tree DASZ reveals pedigree and selection history of tea varieties.</title>
        <authorList>
            <person name="Zhang W."/>
            <person name="Zhang Y."/>
            <person name="Qiu H."/>
            <person name="Guo Y."/>
            <person name="Wan H."/>
            <person name="Zhang X."/>
            <person name="Scossa F."/>
            <person name="Alseekh S."/>
            <person name="Zhang Q."/>
            <person name="Wang P."/>
            <person name="Xu L."/>
            <person name="Schmidt M.H."/>
            <person name="Jia X."/>
            <person name="Li D."/>
            <person name="Zhu A."/>
            <person name="Guo F."/>
            <person name="Chen W."/>
            <person name="Ni D."/>
            <person name="Usadel B."/>
            <person name="Fernie A.R."/>
            <person name="Wen W."/>
        </authorList>
    </citation>
    <scope>NUCLEOTIDE SEQUENCE [LARGE SCALE GENOMIC DNA]</scope>
    <source>
        <strain evidence="4">cv. G240</strain>
    </source>
</reference>
<evidence type="ECO:0000313" key="3">
    <source>
        <dbReference type="EMBL" id="KAF5943389.1"/>
    </source>
</evidence>
<name>A0A7J7GRF9_CAMSI</name>
<dbReference type="GO" id="GO:0005759">
    <property type="term" value="C:mitochondrial matrix"/>
    <property type="evidence" value="ECO:0007669"/>
    <property type="project" value="TreeGrafter"/>
</dbReference>
<dbReference type="PANTHER" id="PTHR10293">
    <property type="entry name" value="GLUTAREDOXIN FAMILY MEMBER"/>
    <property type="match status" value="1"/>
</dbReference>
<gene>
    <name evidence="3" type="ORF">HYC85_017466</name>
</gene>
<dbReference type="AlphaFoldDB" id="A0A7J7GRF9"/>
<dbReference type="Proteomes" id="UP000593564">
    <property type="component" value="Unassembled WGS sequence"/>
</dbReference>
<keyword evidence="1" id="KW-0676">Redox-active center</keyword>
<dbReference type="SUPFAM" id="SSF52833">
    <property type="entry name" value="Thioredoxin-like"/>
    <property type="match status" value="1"/>
</dbReference>
<dbReference type="InterPro" id="IPR036249">
    <property type="entry name" value="Thioredoxin-like_sf"/>
</dbReference>
<dbReference type="PANTHER" id="PTHR10293:SF16">
    <property type="entry name" value="GLUTAREDOXIN-RELATED PROTEIN 5, MITOCHONDRIAL"/>
    <property type="match status" value="1"/>
</dbReference>
<proteinExistence type="predicted"/>
<organism evidence="3 4">
    <name type="scientific">Camellia sinensis</name>
    <name type="common">Tea plant</name>
    <name type="synonym">Thea sinensis</name>
    <dbReference type="NCBI Taxonomy" id="4442"/>
    <lineage>
        <taxon>Eukaryota</taxon>
        <taxon>Viridiplantae</taxon>
        <taxon>Streptophyta</taxon>
        <taxon>Embryophyta</taxon>
        <taxon>Tracheophyta</taxon>
        <taxon>Spermatophyta</taxon>
        <taxon>Magnoliopsida</taxon>
        <taxon>eudicotyledons</taxon>
        <taxon>Gunneridae</taxon>
        <taxon>Pentapetalae</taxon>
        <taxon>asterids</taxon>
        <taxon>Ericales</taxon>
        <taxon>Theaceae</taxon>
        <taxon>Camellia</taxon>
    </lineage>
</organism>
<dbReference type="InterPro" id="IPR004480">
    <property type="entry name" value="Monothiol_GRX-rel"/>
</dbReference>
<feature type="region of interest" description="Disordered" evidence="2">
    <location>
        <begin position="129"/>
        <end position="152"/>
    </location>
</feature>